<evidence type="ECO:0000313" key="15">
    <source>
        <dbReference type="EMBL" id="SEM83457.1"/>
    </source>
</evidence>
<accession>A0A1H8BNI5</accession>
<dbReference type="InterPro" id="IPR018078">
    <property type="entry name" value="DNA-binding_RecF_CS"/>
</dbReference>
<dbReference type="CDD" id="cd03242">
    <property type="entry name" value="ABC_RecF"/>
    <property type="match status" value="1"/>
</dbReference>
<dbReference type="GO" id="GO:0006260">
    <property type="term" value="P:DNA replication"/>
    <property type="evidence" value="ECO:0007669"/>
    <property type="project" value="UniProtKB-UniRule"/>
</dbReference>
<gene>
    <name evidence="12" type="primary">recF</name>
    <name evidence="15" type="ORF">SAMN05444955_102240</name>
</gene>
<dbReference type="AlphaFoldDB" id="A0A1H8BNI5"/>
<keyword evidence="11 12" id="KW-0742">SOS response</keyword>
<dbReference type="GO" id="GO:0005524">
    <property type="term" value="F:ATP binding"/>
    <property type="evidence" value="ECO:0007669"/>
    <property type="project" value="UniProtKB-UniRule"/>
</dbReference>
<dbReference type="NCBIfam" id="TIGR00611">
    <property type="entry name" value="recf"/>
    <property type="match status" value="1"/>
</dbReference>
<feature type="binding site" evidence="12">
    <location>
        <begin position="30"/>
        <end position="37"/>
    </location>
    <ligand>
        <name>ATP</name>
        <dbReference type="ChEBI" id="CHEBI:30616"/>
    </ligand>
</feature>
<evidence type="ECO:0000256" key="10">
    <source>
        <dbReference type="ARBA" id="ARBA00023204"/>
    </source>
</evidence>
<dbReference type="RefSeq" id="WP_089965241.1">
    <property type="nucleotide sequence ID" value="NZ_FOCQ01000002.1"/>
</dbReference>
<evidence type="ECO:0000256" key="7">
    <source>
        <dbReference type="ARBA" id="ARBA00022763"/>
    </source>
</evidence>
<evidence type="ECO:0000256" key="3">
    <source>
        <dbReference type="ARBA" id="ARBA00020170"/>
    </source>
</evidence>
<keyword evidence="4 12" id="KW-0963">Cytoplasm</keyword>
<evidence type="ECO:0000256" key="4">
    <source>
        <dbReference type="ARBA" id="ARBA00022490"/>
    </source>
</evidence>
<evidence type="ECO:0000256" key="9">
    <source>
        <dbReference type="ARBA" id="ARBA00023125"/>
    </source>
</evidence>
<sequence length="372" mass="42491">MRVESLELKQYRNIAQLELACPEELHLFVGPNAQGKTNILESFYVLALGKSHRTRSHKELIRFGEHRATLKAKVKKDEQLLRLEVQLSEKGKKVSRNGVEQPKLSRYIGSLPAVLFAPEDLAIVKGSPQIRRRFLDMEIGQVSPAYVHNLTQLGKLLSQRNSLLKQLAQKRVYQSELLEVLDDQLIQLSVHIWKKRYRFLDSLSEWAKKIHWAITQDKEELAVEYLPSVAISPRMEDGDLAESLRGELKRLREKELMRGTTLIGPHRDDLRLLANGLDLHTFGSQGQQRTAALSLKLAEIELIYQETGHYPILLLDDVLSELDDSRKTHLLEAIRGRVQTFVTTTGLDGIDAETLTRARIYQVRQGTIQEQG</sequence>
<evidence type="ECO:0000259" key="14">
    <source>
        <dbReference type="Pfam" id="PF02463"/>
    </source>
</evidence>
<evidence type="ECO:0000256" key="6">
    <source>
        <dbReference type="ARBA" id="ARBA00022741"/>
    </source>
</evidence>
<keyword evidence="6 12" id="KW-0547">Nucleotide-binding</keyword>
<evidence type="ECO:0000256" key="13">
    <source>
        <dbReference type="RuleBase" id="RU000578"/>
    </source>
</evidence>
<dbReference type="FunFam" id="1.20.1050.90:FF:000002">
    <property type="entry name" value="DNA replication and repair protein RecF"/>
    <property type="match status" value="1"/>
</dbReference>
<dbReference type="OrthoDB" id="9803889at2"/>
<dbReference type="InterPro" id="IPR042174">
    <property type="entry name" value="RecF_2"/>
</dbReference>
<evidence type="ECO:0000256" key="11">
    <source>
        <dbReference type="ARBA" id="ARBA00023236"/>
    </source>
</evidence>
<name>A0A1H8BNI5_9BACL</name>
<dbReference type="PANTHER" id="PTHR32182">
    <property type="entry name" value="DNA REPLICATION AND REPAIR PROTEIN RECF"/>
    <property type="match status" value="1"/>
</dbReference>
<comment type="similarity">
    <text evidence="2 12 13">Belongs to the RecF family.</text>
</comment>
<dbReference type="HAMAP" id="MF_00365">
    <property type="entry name" value="RecF"/>
    <property type="match status" value="1"/>
</dbReference>
<dbReference type="STRING" id="1173111.SAMN05444955_102240"/>
<dbReference type="Pfam" id="PF02463">
    <property type="entry name" value="SMC_N"/>
    <property type="match status" value="1"/>
</dbReference>
<dbReference type="Proteomes" id="UP000199695">
    <property type="component" value="Unassembled WGS sequence"/>
</dbReference>
<evidence type="ECO:0000256" key="2">
    <source>
        <dbReference type="ARBA" id="ARBA00008016"/>
    </source>
</evidence>
<proteinExistence type="inferred from homology"/>
<comment type="subcellular location">
    <subcellularLocation>
        <location evidence="1 12 13">Cytoplasm</location>
    </subcellularLocation>
</comment>
<dbReference type="PANTHER" id="PTHR32182:SF0">
    <property type="entry name" value="DNA REPLICATION AND REPAIR PROTEIN RECF"/>
    <property type="match status" value="1"/>
</dbReference>
<evidence type="ECO:0000256" key="1">
    <source>
        <dbReference type="ARBA" id="ARBA00004496"/>
    </source>
</evidence>
<dbReference type="PROSITE" id="PS00617">
    <property type="entry name" value="RECF_1"/>
    <property type="match status" value="1"/>
</dbReference>
<dbReference type="Gene3D" id="1.20.1050.90">
    <property type="entry name" value="RecF/RecN/SMC, N-terminal domain"/>
    <property type="match status" value="1"/>
</dbReference>
<organism evidence="15 16">
    <name type="scientific">Lihuaxuella thermophila</name>
    <dbReference type="NCBI Taxonomy" id="1173111"/>
    <lineage>
        <taxon>Bacteria</taxon>
        <taxon>Bacillati</taxon>
        <taxon>Bacillota</taxon>
        <taxon>Bacilli</taxon>
        <taxon>Bacillales</taxon>
        <taxon>Thermoactinomycetaceae</taxon>
        <taxon>Lihuaxuella</taxon>
    </lineage>
</organism>
<evidence type="ECO:0000313" key="16">
    <source>
        <dbReference type="Proteomes" id="UP000199695"/>
    </source>
</evidence>
<dbReference type="InterPro" id="IPR003395">
    <property type="entry name" value="RecF/RecN/SMC_N"/>
</dbReference>
<dbReference type="InterPro" id="IPR027417">
    <property type="entry name" value="P-loop_NTPase"/>
</dbReference>
<dbReference type="InterPro" id="IPR001238">
    <property type="entry name" value="DNA-binding_RecF"/>
</dbReference>
<dbReference type="Gene3D" id="3.40.50.300">
    <property type="entry name" value="P-loop containing nucleotide triphosphate hydrolases"/>
    <property type="match status" value="1"/>
</dbReference>
<keyword evidence="9 12" id="KW-0238">DNA-binding</keyword>
<keyword evidence="10 12" id="KW-0234">DNA repair</keyword>
<dbReference type="GO" id="GO:0005737">
    <property type="term" value="C:cytoplasm"/>
    <property type="evidence" value="ECO:0007669"/>
    <property type="project" value="UniProtKB-SubCell"/>
</dbReference>
<evidence type="ECO:0000256" key="5">
    <source>
        <dbReference type="ARBA" id="ARBA00022705"/>
    </source>
</evidence>
<dbReference type="GO" id="GO:0009432">
    <property type="term" value="P:SOS response"/>
    <property type="evidence" value="ECO:0007669"/>
    <property type="project" value="UniProtKB-UniRule"/>
</dbReference>
<dbReference type="EMBL" id="FOCQ01000002">
    <property type="protein sequence ID" value="SEM83457.1"/>
    <property type="molecule type" value="Genomic_DNA"/>
</dbReference>
<protein>
    <recommendedName>
        <fullName evidence="3 12">DNA replication and repair protein RecF</fullName>
    </recommendedName>
</protein>
<keyword evidence="5 12" id="KW-0235">DNA replication</keyword>
<comment type="function">
    <text evidence="12 13">The RecF protein is involved in DNA metabolism; it is required for DNA replication and normal SOS inducibility. RecF binds preferentially to single-stranded, linear DNA. It also seems to bind ATP.</text>
</comment>
<feature type="domain" description="RecF/RecN/SMC N-terminal" evidence="14">
    <location>
        <begin position="3"/>
        <end position="348"/>
    </location>
</feature>
<keyword evidence="8 12" id="KW-0067">ATP-binding</keyword>
<evidence type="ECO:0000256" key="12">
    <source>
        <dbReference type="HAMAP-Rule" id="MF_00365"/>
    </source>
</evidence>
<dbReference type="GO" id="GO:0006302">
    <property type="term" value="P:double-strand break repair"/>
    <property type="evidence" value="ECO:0007669"/>
    <property type="project" value="TreeGrafter"/>
</dbReference>
<dbReference type="GO" id="GO:0003697">
    <property type="term" value="F:single-stranded DNA binding"/>
    <property type="evidence" value="ECO:0007669"/>
    <property type="project" value="UniProtKB-UniRule"/>
</dbReference>
<dbReference type="GO" id="GO:0000731">
    <property type="term" value="P:DNA synthesis involved in DNA repair"/>
    <property type="evidence" value="ECO:0007669"/>
    <property type="project" value="TreeGrafter"/>
</dbReference>
<keyword evidence="7 12" id="KW-0227">DNA damage</keyword>
<evidence type="ECO:0000256" key="8">
    <source>
        <dbReference type="ARBA" id="ARBA00022840"/>
    </source>
</evidence>
<keyword evidence="16" id="KW-1185">Reference proteome</keyword>
<dbReference type="PROSITE" id="PS00618">
    <property type="entry name" value="RECF_2"/>
    <property type="match status" value="1"/>
</dbReference>
<reference evidence="15 16" key="1">
    <citation type="submission" date="2016-10" db="EMBL/GenBank/DDBJ databases">
        <authorList>
            <person name="de Groot N.N."/>
        </authorList>
    </citation>
    <scope>NUCLEOTIDE SEQUENCE [LARGE SCALE GENOMIC DNA]</scope>
    <source>
        <strain evidence="15 16">DSM 46701</strain>
    </source>
</reference>
<dbReference type="SUPFAM" id="SSF52540">
    <property type="entry name" value="P-loop containing nucleoside triphosphate hydrolases"/>
    <property type="match status" value="1"/>
</dbReference>